<organism evidence="3 4">
    <name type="scientific">Streptomyces durocortorensis</name>
    <dbReference type="NCBI Taxonomy" id="2811104"/>
    <lineage>
        <taxon>Bacteria</taxon>
        <taxon>Bacillati</taxon>
        <taxon>Actinomycetota</taxon>
        <taxon>Actinomycetes</taxon>
        <taxon>Kitasatosporales</taxon>
        <taxon>Streptomycetaceae</taxon>
        <taxon>Streptomyces</taxon>
    </lineage>
</organism>
<dbReference type="SFLD" id="SFLDG01020">
    <property type="entry name" value="Terpene_Cyclase_Like_2"/>
    <property type="match status" value="1"/>
</dbReference>
<name>A0ABY9VXF9_9ACTN</name>
<proteinExistence type="inferred from homology"/>
<keyword evidence="4" id="KW-1185">Reference proteome</keyword>
<dbReference type="Proteomes" id="UP001303236">
    <property type="component" value="Chromosome"/>
</dbReference>
<dbReference type="EMBL" id="CP134500">
    <property type="protein sequence ID" value="WNF27486.1"/>
    <property type="molecule type" value="Genomic_DNA"/>
</dbReference>
<dbReference type="Gene3D" id="1.10.600.10">
    <property type="entry name" value="Farnesyl Diphosphate Synthase"/>
    <property type="match status" value="1"/>
</dbReference>
<evidence type="ECO:0000313" key="4">
    <source>
        <dbReference type="Proteomes" id="UP001303236"/>
    </source>
</evidence>
<comment type="cofactor">
    <cofactor evidence="2">
        <name>Mg(2+)</name>
        <dbReference type="ChEBI" id="CHEBI:18420"/>
    </cofactor>
</comment>
<dbReference type="InterPro" id="IPR034686">
    <property type="entry name" value="Terpene_cyclase-like_2"/>
</dbReference>
<dbReference type="PANTHER" id="PTHR35201:SF4">
    <property type="entry name" value="BETA-PINACENE SYNTHASE-RELATED"/>
    <property type="match status" value="1"/>
</dbReference>
<comment type="similarity">
    <text evidence="2">Belongs to the terpene synthase family.</text>
</comment>
<dbReference type="SUPFAM" id="SSF48576">
    <property type="entry name" value="Terpenoid synthases"/>
    <property type="match status" value="1"/>
</dbReference>
<keyword evidence="2" id="KW-0479">Metal-binding</keyword>
<evidence type="ECO:0000313" key="3">
    <source>
        <dbReference type="EMBL" id="WNF27486.1"/>
    </source>
</evidence>
<dbReference type="EC" id="4.2.3.-" evidence="2"/>
<keyword evidence="1 2" id="KW-0456">Lyase</keyword>
<evidence type="ECO:0000256" key="1">
    <source>
        <dbReference type="ARBA" id="ARBA00023239"/>
    </source>
</evidence>
<sequence>MADVHLPVFDIPFPLRGSPHVVYAREVNLERLRSHGMLATDEALEWYLSWDMAQLAGYGYPYADRDELALGVDQMAFFFLFDDQFDGPLGRCPERVAAVCGELIDVLFTPLRQRRRGESPLVSFFGSLWERSVRGMAPSWCARAAHNWEYYLAAYVGEAMDRVGGAVPGMEHFLQVRRGMAGTSTLMDYGERIGGFLVPPAVFHTPQLRMMRQVATDVPIFCNDVYSVVKEEPRGDVDNAVLVVQREQNLCRERALDRVRDLAMARIEVFVELERQLPDVCSGLSLGDEGRHAVDRYVDAMKAWMRGYHQWETETHRYAAEATVPPEAPNFAEDLLHHDGPRPTGP</sequence>
<reference evidence="3 4" key="1">
    <citation type="submission" date="2023-09" db="EMBL/GenBank/DDBJ databases">
        <title>Genome completion map analysis of the actinomycetes C11-1.</title>
        <authorList>
            <person name="Qin P."/>
            <person name="Guan P."/>
        </authorList>
    </citation>
    <scope>NUCLEOTIDE SEQUENCE [LARGE SCALE GENOMIC DNA]</scope>
    <source>
        <strain evidence="3 4">C11-1</strain>
    </source>
</reference>
<keyword evidence="2" id="KW-0460">Magnesium</keyword>
<protein>
    <recommendedName>
        <fullName evidence="2">Terpene synthase</fullName>
        <ecNumber evidence="2">4.2.3.-</ecNumber>
    </recommendedName>
</protein>
<accession>A0ABY9VXF9</accession>
<gene>
    <name evidence="3" type="ORF">RI138_11920</name>
</gene>
<dbReference type="InterPro" id="IPR008949">
    <property type="entry name" value="Isoprenoid_synthase_dom_sf"/>
</dbReference>
<dbReference type="PANTHER" id="PTHR35201">
    <property type="entry name" value="TERPENE SYNTHASE"/>
    <property type="match status" value="1"/>
</dbReference>
<dbReference type="SFLD" id="SFLDS00005">
    <property type="entry name" value="Isoprenoid_Synthase_Type_I"/>
    <property type="match status" value="1"/>
</dbReference>
<dbReference type="Pfam" id="PF19086">
    <property type="entry name" value="Terpene_syn_C_2"/>
    <property type="match status" value="1"/>
</dbReference>
<evidence type="ECO:0000256" key="2">
    <source>
        <dbReference type="RuleBase" id="RU366034"/>
    </source>
</evidence>